<dbReference type="EMBL" id="FSRA01000001">
    <property type="protein sequence ID" value="SIN77381.1"/>
    <property type="molecule type" value="Genomic_DNA"/>
</dbReference>
<evidence type="ECO:0000313" key="1">
    <source>
        <dbReference type="EMBL" id="SIN77381.1"/>
    </source>
</evidence>
<sequence>MKPKVKFDSIVMEFFPVQGLAIIKAVVEIDRQLRKIYPHYDGPASIEEHDCHFAIAYTVYEIHHHRLFAQAVRHYLASGFTPSTTSKGSLNDAVHTLKQAGSELLIKISGLLREPCCHTWQYPNYYWKEGEPITPSKHKQLDIFITILETRSEIEQQTKRPHLLVPDILD</sequence>
<reference evidence="1 2" key="1">
    <citation type="submission" date="2016-11" db="EMBL/GenBank/DDBJ databases">
        <authorList>
            <person name="Jaros S."/>
            <person name="Januszkiewicz K."/>
            <person name="Wedrychowicz H."/>
        </authorList>
    </citation>
    <scope>NUCLEOTIDE SEQUENCE [LARGE SCALE GENOMIC DNA]</scope>
    <source>
        <strain evidence="1 2">DSM 24787</strain>
    </source>
</reference>
<dbReference type="RefSeq" id="WP_074238418.1">
    <property type="nucleotide sequence ID" value="NZ_FSRA01000001.1"/>
</dbReference>
<dbReference type="Proteomes" id="UP000185003">
    <property type="component" value="Unassembled WGS sequence"/>
</dbReference>
<gene>
    <name evidence="1" type="ORF">SAMN04488055_1264</name>
</gene>
<protein>
    <submittedName>
        <fullName evidence="1">Uncharacterized protein</fullName>
    </submittedName>
</protein>
<organism evidence="1 2">
    <name type="scientific">Chitinophaga niabensis</name>
    <dbReference type="NCBI Taxonomy" id="536979"/>
    <lineage>
        <taxon>Bacteria</taxon>
        <taxon>Pseudomonadati</taxon>
        <taxon>Bacteroidota</taxon>
        <taxon>Chitinophagia</taxon>
        <taxon>Chitinophagales</taxon>
        <taxon>Chitinophagaceae</taxon>
        <taxon>Chitinophaga</taxon>
    </lineage>
</organism>
<dbReference type="STRING" id="536979.SAMN04488055_1264"/>
<name>A0A1N6E313_9BACT</name>
<proteinExistence type="predicted"/>
<keyword evidence="2" id="KW-1185">Reference proteome</keyword>
<accession>A0A1N6E313</accession>
<evidence type="ECO:0000313" key="2">
    <source>
        <dbReference type="Proteomes" id="UP000185003"/>
    </source>
</evidence>
<dbReference type="AlphaFoldDB" id="A0A1N6E313"/>